<sequence length="507" mass="55955">MQTQARFQTVGSLAIFFVAPRIVGFCAAGVHPCAIPWSEAGQGFSLLEWFESIGSWKSGDLGETERRLGATCDRLGKAFPGFRGEGGSKIDHLLSSMSTTRYLIRGTAGPRKHSFSKVISRNTMSRMGALPFELGKYNVLVVGSGGVGTMAAYAMEKGGKASVTAVLRSNFEVVNDRGFAIDSRDHGAISGWKPTHIRETVPNVAQEAHLQPYDFIIVATKNVADIPPTVADIIAPAVTPKKTAIALLQNGLNIEKPIIASFPYNPVISGVPYIGAIESPHGTIKHINHDKLIISPFDNPNIPVSQSENAARLFLDAYSCRGVTCEYEPDVRKARWKKLLYNASYNTVAAILGMDTSRMRASEHVIDNLVRPVMKEIQQAAKVVAPGVELSDQLIEDLIRIDTFEGFFRPSMLQDIEKVRCIYMAALEIESFVTDKKWNRFQGKFIEFENIIGEPLREAESHGISMPTLKVIYALLKGIQWKMMEENGLVKVPMVSTPEMKYGEMER</sequence>
<feature type="domain" description="Ketopantoate reductase C-terminal" evidence="2">
    <location>
        <begin position="442"/>
        <end position="480"/>
    </location>
</feature>
<gene>
    <name evidence="3" type="ORF">QBC38DRAFT_464727</name>
</gene>
<accession>A0AAN7BZL2</accession>
<dbReference type="SUPFAM" id="SSF51735">
    <property type="entry name" value="NAD(P)-binding Rossmann-fold domains"/>
    <property type="match status" value="1"/>
</dbReference>
<evidence type="ECO:0000259" key="1">
    <source>
        <dbReference type="Pfam" id="PF02558"/>
    </source>
</evidence>
<dbReference type="InterPro" id="IPR008927">
    <property type="entry name" value="6-PGluconate_DH-like_C_sf"/>
</dbReference>
<feature type="domain" description="Ketopantoate reductase C-terminal" evidence="2">
    <location>
        <begin position="330"/>
        <end position="420"/>
    </location>
</feature>
<dbReference type="Pfam" id="PF02558">
    <property type="entry name" value="ApbA"/>
    <property type="match status" value="1"/>
</dbReference>
<evidence type="ECO:0000313" key="3">
    <source>
        <dbReference type="EMBL" id="KAK4231848.1"/>
    </source>
</evidence>
<dbReference type="EMBL" id="MU865290">
    <property type="protein sequence ID" value="KAK4231848.1"/>
    <property type="molecule type" value="Genomic_DNA"/>
</dbReference>
<dbReference type="InterPro" id="IPR036291">
    <property type="entry name" value="NAD(P)-bd_dom_sf"/>
</dbReference>
<dbReference type="InterPro" id="IPR013328">
    <property type="entry name" value="6PGD_dom2"/>
</dbReference>
<dbReference type="PANTHER" id="PTHR21708">
    <property type="entry name" value="PROBABLE 2-DEHYDROPANTOATE 2-REDUCTASE"/>
    <property type="match status" value="1"/>
</dbReference>
<evidence type="ECO:0000259" key="2">
    <source>
        <dbReference type="Pfam" id="PF08546"/>
    </source>
</evidence>
<dbReference type="Pfam" id="PF08546">
    <property type="entry name" value="ApbA_C"/>
    <property type="match status" value="2"/>
</dbReference>
<reference evidence="3" key="1">
    <citation type="journal article" date="2023" name="Mol. Phylogenet. Evol.">
        <title>Genome-scale phylogeny and comparative genomics of the fungal order Sordariales.</title>
        <authorList>
            <person name="Hensen N."/>
            <person name="Bonometti L."/>
            <person name="Westerberg I."/>
            <person name="Brannstrom I.O."/>
            <person name="Guillou S."/>
            <person name="Cros-Aarteil S."/>
            <person name="Calhoun S."/>
            <person name="Haridas S."/>
            <person name="Kuo A."/>
            <person name="Mondo S."/>
            <person name="Pangilinan J."/>
            <person name="Riley R."/>
            <person name="LaButti K."/>
            <person name="Andreopoulos B."/>
            <person name="Lipzen A."/>
            <person name="Chen C."/>
            <person name="Yan M."/>
            <person name="Daum C."/>
            <person name="Ng V."/>
            <person name="Clum A."/>
            <person name="Steindorff A."/>
            <person name="Ohm R.A."/>
            <person name="Martin F."/>
            <person name="Silar P."/>
            <person name="Natvig D.O."/>
            <person name="Lalanne C."/>
            <person name="Gautier V."/>
            <person name="Ament-Velasquez S.L."/>
            <person name="Kruys A."/>
            <person name="Hutchinson M.I."/>
            <person name="Powell A.J."/>
            <person name="Barry K."/>
            <person name="Miller A.N."/>
            <person name="Grigoriev I.V."/>
            <person name="Debuchy R."/>
            <person name="Gladieux P."/>
            <person name="Hiltunen Thoren M."/>
            <person name="Johannesson H."/>
        </authorList>
    </citation>
    <scope>NUCLEOTIDE SEQUENCE</scope>
    <source>
        <strain evidence="3">CBS 990.96</strain>
    </source>
</reference>
<dbReference type="Gene3D" id="3.40.50.720">
    <property type="entry name" value="NAD(P)-binding Rossmann-like Domain"/>
    <property type="match status" value="1"/>
</dbReference>
<dbReference type="SUPFAM" id="SSF48179">
    <property type="entry name" value="6-phosphogluconate dehydrogenase C-terminal domain-like"/>
    <property type="match status" value="1"/>
</dbReference>
<keyword evidence="4" id="KW-1185">Reference proteome</keyword>
<comment type="caution">
    <text evidence="3">The sequence shown here is derived from an EMBL/GenBank/DDBJ whole genome shotgun (WGS) entry which is preliminary data.</text>
</comment>
<protein>
    <submittedName>
        <fullName evidence="3">Ketopantoate reductase PanE/ApbA-domain-containing protein</fullName>
    </submittedName>
</protein>
<feature type="domain" description="Ketopantoate reductase N-terminal" evidence="1">
    <location>
        <begin position="139"/>
        <end position="298"/>
    </location>
</feature>
<dbReference type="Proteomes" id="UP001301958">
    <property type="component" value="Unassembled WGS sequence"/>
</dbReference>
<dbReference type="InterPro" id="IPR051402">
    <property type="entry name" value="KPR-Related"/>
</dbReference>
<evidence type="ECO:0000313" key="4">
    <source>
        <dbReference type="Proteomes" id="UP001301958"/>
    </source>
</evidence>
<dbReference type="InterPro" id="IPR013752">
    <property type="entry name" value="KPA_reductase"/>
</dbReference>
<dbReference type="GO" id="GO:0005737">
    <property type="term" value="C:cytoplasm"/>
    <property type="evidence" value="ECO:0007669"/>
    <property type="project" value="TreeGrafter"/>
</dbReference>
<dbReference type="InterPro" id="IPR013332">
    <property type="entry name" value="KPR_N"/>
</dbReference>
<organism evidence="3 4">
    <name type="scientific">Podospora fimiseda</name>
    <dbReference type="NCBI Taxonomy" id="252190"/>
    <lineage>
        <taxon>Eukaryota</taxon>
        <taxon>Fungi</taxon>
        <taxon>Dikarya</taxon>
        <taxon>Ascomycota</taxon>
        <taxon>Pezizomycotina</taxon>
        <taxon>Sordariomycetes</taxon>
        <taxon>Sordariomycetidae</taxon>
        <taxon>Sordariales</taxon>
        <taxon>Podosporaceae</taxon>
        <taxon>Podospora</taxon>
    </lineage>
</organism>
<name>A0AAN7BZL2_9PEZI</name>
<dbReference type="Gene3D" id="1.10.1040.10">
    <property type="entry name" value="N-(1-d-carboxylethyl)-l-norvaline Dehydrogenase, domain 2"/>
    <property type="match status" value="2"/>
</dbReference>
<dbReference type="AlphaFoldDB" id="A0AAN7BZL2"/>
<proteinExistence type="predicted"/>
<reference evidence="3" key="2">
    <citation type="submission" date="2023-05" db="EMBL/GenBank/DDBJ databases">
        <authorList>
            <consortium name="Lawrence Berkeley National Laboratory"/>
            <person name="Steindorff A."/>
            <person name="Hensen N."/>
            <person name="Bonometti L."/>
            <person name="Westerberg I."/>
            <person name="Brannstrom I.O."/>
            <person name="Guillou S."/>
            <person name="Cros-Aarteil S."/>
            <person name="Calhoun S."/>
            <person name="Haridas S."/>
            <person name="Kuo A."/>
            <person name="Mondo S."/>
            <person name="Pangilinan J."/>
            <person name="Riley R."/>
            <person name="Labutti K."/>
            <person name="Andreopoulos B."/>
            <person name="Lipzen A."/>
            <person name="Chen C."/>
            <person name="Yanf M."/>
            <person name="Daum C."/>
            <person name="Ng V."/>
            <person name="Clum A."/>
            <person name="Ohm R."/>
            <person name="Martin F."/>
            <person name="Silar P."/>
            <person name="Natvig D."/>
            <person name="Lalanne C."/>
            <person name="Gautier V."/>
            <person name="Ament-Velasquez S.L."/>
            <person name="Kruys A."/>
            <person name="Hutchinson M.I."/>
            <person name="Powell A.J."/>
            <person name="Barry K."/>
            <person name="Miller A.N."/>
            <person name="Grigoriev I.V."/>
            <person name="Debuchy R."/>
            <person name="Gladieux P."/>
            <person name="Thoren M.H."/>
            <person name="Johannesson H."/>
        </authorList>
    </citation>
    <scope>NUCLEOTIDE SEQUENCE</scope>
    <source>
        <strain evidence="3">CBS 990.96</strain>
    </source>
</reference>
<dbReference type="PANTHER" id="PTHR21708:SF30">
    <property type="entry name" value="2-DEHYDROPANTOATE 2-REDUCTASE-RELATED"/>
    <property type="match status" value="1"/>
</dbReference>